<dbReference type="AlphaFoldDB" id="A0A0G2A496"/>
<name>A0A0G2A496_9BACT</name>
<sequence>MVPAVFAVVMLLWLPELAFAETLPETGLSEFAAQAGFGGSDVRLIIARLIRTVLSLTGIVLIIMLVYGGFLWMLSGGVQEKITKARGMIVNAVIGLVIILSAFAVTQFVIVSLVGATGAVSSVSDSTGGPGVPGCPTCPVDYSSSFVTESWGCLETLQVLPMNAQIQILFNRTVQTNPVALDDFIAVSAGSSVVEVKRVGLGQVVTVNPAGDTCPSEPGDVFCPGTTYTVTVEEGFLSADGVPIDCTIYNPCSYSFTTGNTSDNAGPSVMLNAPPDGGTVFSFIPLDLQASVVDDSGVGVTDFTVGSAYVDSAEPSACTGDGPMSCAANGLWTPGNLVPGSSHVIRATASDCSGNTATSSPVTVTALAPHCANEVEDEDETGIDCGGGDCLSCSGSSCIEASDCSSFLCLNGVCATGPKITNVSPRGDATGTPSLAGVPNGAPGLHHLLARVFKDAVLRFWNMSGYAIPRIAGWDCH</sequence>
<organism evidence="4 5">
    <name type="scientific">Candidatus Uhrbacteria bacterium GW2011_GWC2_53_7</name>
    <dbReference type="NCBI Taxonomy" id="1618986"/>
    <lineage>
        <taxon>Bacteria</taxon>
        <taxon>Candidatus Uhriibacteriota</taxon>
    </lineage>
</organism>
<dbReference type="InterPro" id="IPR014729">
    <property type="entry name" value="Rossmann-like_a/b/a_fold"/>
</dbReference>
<dbReference type="Pfam" id="PF18895">
    <property type="entry name" value="T4SS_pilin"/>
    <property type="match status" value="1"/>
</dbReference>
<gene>
    <name evidence="4" type="ORF">UY82_C0034G0001</name>
</gene>
<dbReference type="InterPro" id="IPR013783">
    <property type="entry name" value="Ig-like_fold"/>
</dbReference>
<dbReference type="SUPFAM" id="SSF52374">
    <property type="entry name" value="Nucleotidylyl transferase"/>
    <property type="match status" value="1"/>
</dbReference>
<dbReference type="InterPro" id="IPR032812">
    <property type="entry name" value="SbsA_Ig"/>
</dbReference>
<evidence type="ECO:0000313" key="5">
    <source>
        <dbReference type="Proteomes" id="UP000033865"/>
    </source>
</evidence>
<keyword evidence="2" id="KW-0472">Membrane</keyword>
<evidence type="ECO:0000256" key="2">
    <source>
        <dbReference type="SAM" id="Phobius"/>
    </source>
</evidence>
<keyword evidence="4" id="KW-0436">Ligase</keyword>
<feature type="domain" description="SbsA Ig-like" evidence="3">
    <location>
        <begin position="161"/>
        <end position="258"/>
    </location>
</feature>
<comment type="caution">
    <text evidence="4">The sequence shown here is derived from an EMBL/GenBank/DDBJ whole genome shotgun (WGS) entry which is preliminary data.</text>
</comment>
<dbReference type="GO" id="GO:0016874">
    <property type="term" value="F:ligase activity"/>
    <property type="evidence" value="ECO:0007669"/>
    <property type="project" value="UniProtKB-KW"/>
</dbReference>
<protein>
    <submittedName>
        <fullName evidence="4">Isoleucine-tRNA ligase</fullName>
    </submittedName>
</protein>
<dbReference type="InterPro" id="IPR043993">
    <property type="entry name" value="T4SS_pilin"/>
</dbReference>
<evidence type="ECO:0000256" key="1">
    <source>
        <dbReference type="ARBA" id="ARBA00022729"/>
    </source>
</evidence>
<dbReference type="EMBL" id="LCRN01000034">
    <property type="protein sequence ID" value="KKW35672.1"/>
    <property type="molecule type" value="Genomic_DNA"/>
</dbReference>
<keyword evidence="2" id="KW-0812">Transmembrane</keyword>
<proteinExistence type="predicted"/>
<keyword evidence="2" id="KW-1133">Transmembrane helix</keyword>
<keyword evidence="1" id="KW-0732">Signal</keyword>
<reference evidence="4 5" key="1">
    <citation type="journal article" date="2015" name="Nature">
        <title>rRNA introns, odd ribosomes, and small enigmatic genomes across a large radiation of phyla.</title>
        <authorList>
            <person name="Brown C.T."/>
            <person name="Hug L.A."/>
            <person name="Thomas B.C."/>
            <person name="Sharon I."/>
            <person name="Castelle C.J."/>
            <person name="Singh A."/>
            <person name="Wilkins M.J."/>
            <person name="Williams K.H."/>
            <person name="Banfield J.F."/>
        </authorList>
    </citation>
    <scope>NUCLEOTIDE SEQUENCE [LARGE SCALE GENOMIC DNA]</scope>
</reference>
<dbReference type="Proteomes" id="UP000033865">
    <property type="component" value="Unassembled WGS sequence"/>
</dbReference>
<dbReference type="Pfam" id="PF13205">
    <property type="entry name" value="Big_5"/>
    <property type="match status" value="1"/>
</dbReference>
<dbReference type="Gene3D" id="3.40.50.620">
    <property type="entry name" value="HUPs"/>
    <property type="match status" value="1"/>
</dbReference>
<feature type="transmembrane region" description="Helical" evidence="2">
    <location>
        <begin position="88"/>
        <end position="114"/>
    </location>
</feature>
<feature type="transmembrane region" description="Helical" evidence="2">
    <location>
        <begin position="44"/>
        <end position="67"/>
    </location>
</feature>
<dbReference type="Gene3D" id="2.60.40.10">
    <property type="entry name" value="Immunoglobulins"/>
    <property type="match status" value="1"/>
</dbReference>
<evidence type="ECO:0000259" key="3">
    <source>
        <dbReference type="Pfam" id="PF13205"/>
    </source>
</evidence>
<feature type="non-terminal residue" evidence="4">
    <location>
        <position position="477"/>
    </location>
</feature>
<evidence type="ECO:0000313" key="4">
    <source>
        <dbReference type="EMBL" id="KKW35672.1"/>
    </source>
</evidence>
<accession>A0A0G2A496</accession>